<keyword evidence="5 8" id="KW-0808">Transferase</keyword>
<dbReference type="GO" id="GO:0032259">
    <property type="term" value="P:methylation"/>
    <property type="evidence" value="ECO:0007669"/>
    <property type="project" value="UniProtKB-KW"/>
</dbReference>
<sequence>MMFDKAQVRHAFAAASHSYDSVAHLQREVGMALLQAADLATLHGTVLDIGCGTGFLTGHLAQTGCGPLIALDIALAMLQTTRAKLAAHPQVHYLCADAEALPLAAASIDQVFSNLALQWCGDLNAVFGDLRRVLKPDGQLRFSTFGPQTLQELKRAWAAVDSYPHVNDFYTQDQLIASLQQAGFRHITCRTHIYQPHYASVLALMRELKDIGAHNVLPGRNKRLTSKTALHRMMAAYPPNPEPSGITATFEVFIVSATR</sequence>
<evidence type="ECO:0000256" key="4">
    <source>
        <dbReference type="ARBA" id="ARBA00022603"/>
    </source>
</evidence>
<dbReference type="GO" id="GO:0008757">
    <property type="term" value="F:S-adenosylmethionine-dependent methyltransferase activity"/>
    <property type="evidence" value="ECO:0007669"/>
    <property type="project" value="InterPro"/>
</dbReference>
<dbReference type="InterPro" id="IPR050602">
    <property type="entry name" value="Malonyl-ACP_OMT"/>
</dbReference>
<feature type="domain" description="Methyltransferase type 11" evidence="9">
    <location>
        <begin position="47"/>
        <end position="141"/>
    </location>
</feature>
<organism evidence="10 11">
    <name type="scientific">Methylovulum psychrotolerans</name>
    <dbReference type="NCBI Taxonomy" id="1704499"/>
    <lineage>
        <taxon>Bacteria</taxon>
        <taxon>Pseudomonadati</taxon>
        <taxon>Pseudomonadota</taxon>
        <taxon>Gammaproteobacteria</taxon>
        <taxon>Methylococcales</taxon>
        <taxon>Methylococcaceae</taxon>
        <taxon>Methylovulum</taxon>
    </lineage>
</organism>
<evidence type="ECO:0000313" key="10">
    <source>
        <dbReference type="EMBL" id="ASF47940.1"/>
    </source>
</evidence>
<proteinExistence type="inferred from homology"/>
<dbReference type="PANTHER" id="PTHR13090:SF1">
    <property type="entry name" value="ARGININE-HYDROXYLASE NDUFAF5, MITOCHONDRIAL"/>
    <property type="match status" value="1"/>
</dbReference>
<dbReference type="GO" id="GO:0010340">
    <property type="term" value="F:carboxyl-O-methyltransferase activity"/>
    <property type="evidence" value="ECO:0007669"/>
    <property type="project" value="UniProtKB-UniRule"/>
</dbReference>
<reference evidence="10 11" key="1">
    <citation type="submission" date="2017-06" db="EMBL/GenBank/DDBJ databases">
        <title>Genome Sequencing of the methanotroph Methylovulum psychrotolerants str. HV10-M2 isolated from a high-altitude environment.</title>
        <authorList>
            <person name="Mateos-Rivera A."/>
        </authorList>
    </citation>
    <scope>NUCLEOTIDE SEQUENCE [LARGE SCALE GENOMIC DNA]</scope>
    <source>
        <strain evidence="10 11">HV10_M2</strain>
    </source>
</reference>
<accession>A0A1Z4C375</accession>
<comment type="function">
    <text evidence="8">Converts the free carboxyl group of a malonyl-thioester to its methyl ester by transfer of a methyl group from S-adenosyl-L-methionine (SAM). It allows to synthesize pimeloyl-ACP via the fatty acid synthetic pathway.</text>
</comment>
<dbReference type="KEGG" id="mpsy:CEK71_18740"/>
<evidence type="ECO:0000256" key="1">
    <source>
        <dbReference type="ARBA" id="ARBA00000852"/>
    </source>
</evidence>
<dbReference type="InterPro" id="IPR011814">
    <property type="entry name" value="BioC"/>
</dbReference>
<evidence type="ECO:0000259" key="9">
    <source>
        <dbReference type="Pfam" id="PF08241"/>
    </source>
</evidence>
<evidence type="ECO:0000256" key="3">
    <source>
        <dbReference type="ARBA" id="ARBA00012327"/>
    </source>
</evidence>
<evidence type="ECO:0000256" key="5">
    <source>
        <dbReference type="ARBA" id="ARBA00022679"/>
    </source>
</evidence>
<dbReference type="EMBL" id="CP022129">
    <property type="protein sequence ID" value="ASF47940.1"/>
    <property type="molecule type" value="Genomic_DNA"/>
</dbReference>
<name>A0A1Z4C375_9GAMM</name>
<dbReference type="Gene3D" id="3.40.50.150">
    <property type="entry name" value="Vaccinia Virus protein VP39"/>
    <property type="match status" value="1"/>
</dbReference>
<dbReference type="InterPro" id="IPR013216">
    <property type="entry name" value="Methyltransf_11"/>
</dbReference>
<dbReference type="OrthoDB" id="9760689at2"/>
<evidence type="ECO:0000256" key="6">
    <source>
        <dbReference type="ARBA" id="ARBA00022691"/>
    </source>
</evidence>
<dbReference type="PANTHER" id="PTHR13090">
    <property type="entry name" value="ARGININE-HYDROXYLASE NDUFAF5, MITOCHONDRIAL"/>
    <property type="match status" value="1"/>
</dbReference>
<keyword evidence="7 8" id="KW-0093">Biotin biosynthesis</keyword>
<dbReference type="GO" id="GO:0009102">
    <property type="term" value="P:biotin biosynthetic process"/>
    <property type="evidence" value="ECO:0007669"/>
    <property type="project" value="UniProtKB-UniRule"/>
</dbReference>
<dbReference type="NCBIfam" id="TIGR02072">
    <property type="entry name" value="BioC"/>
    <property type="match status" value="1"/>
</dbReference>
<dbReference type="Proteomes" id="UP000197019">
    <property type="component" value="Chromosome"/>
</dbReference>
<dbReference type="EC" id="2.1.1.197" evidence="3 8"/>
<evidence type="ECO:0000256" key="8">
    <source>
        <dbReference type="HAMAP-Rule" id="MF_00835"/>
    </source>
</evidence>
<dbReference type="InterPro" id="IPR029063">
    <property type="entry name" value="SAM-dependent_MTases_sf"/>
</dbReference>
<evidence type="ECO:0000313" key="11">
    <source>
        <dbReference type="Proteomes" id="UP000197019"/>
    </source>
</evidence>
<keyword evidence="11" id="KW-1185">Reference proteome</keyword>
<protein>
    <recommendedName>
        <fullName evidence="3 8">Malonyl-[acyl-carrier protein] O-methyltransferase</fullName>
        <shortName evidence="8">Malonyl-ACP O-methyltransferase</shortName>
        <ecNumber evidence="3 8">2.1.1.197</ecNumber>
    </recommendedName>
    <alternativeName>
        <fullName evidence="8">Biotin synthesis protein BioC</fullName>
    </alternativeName>
</protein>
<dbReference type="SUPFAM" id="SSF53335">
    <property type="entry name" value="S-adenosyl-L-methionine-dependent methyltransferases"/>
    <property type="match status" value="1"/>
</dbReference>
<dbReference type="GO" id="GO:0102130">
    <property type="term" value="F:malonyl-CoA methyltransferase activity"/>
    <property type="evidence" value="ECO:0007669"/>
    <property type="project" value="UniProtKB-EC"/>
</dbReference>
<dbReference type="HAMAP" id="MF_00835">
    <property type="entry name" value="BioC"/>
    <property type="match status" value="1"/>
</dbReference>
<comment type="pathway">
    <text evidence="2 8">Cofactor biosynthesis; biotin biosynthesis.</text>
</comment>
<keyword evidence="6 8" id="KW-0949">S-adenosyl-L-methionine</keyword>
<evidence type="ECO:0000256" key="7">
    <source>
        <dbReference type="ARBA" id="ARBA00022756"/>
    </source>
</evidence>
<dbReference type="Pfam" id="PF08241">
    <property type="entry name" value="Methyltransf_11"/>
    <property type="match status" value="1"/>
</dbReference>
<dbReference type="RefSeq" id="WP_088620810.1">
    <property type="nucleotide sequence ID" value="NZ_CP022129.1"/>
</dbReference>
<keyword evidence="4 8" id="KW-0489">Methyltransferase</keyword>
<dbReference type="CDD" id="cd02440">
    <property type="entry name" value="AdoMet_MTases"/>
    <property type="match status" value="1"/>
</dbReference>
<comment type="catalytic activity">
    <reaction evidence="1 8">
        <text>malonyl-[ACP] + S-adenosyl-L-methionine = malonyl-[ACP] methyl ester + S-adenosyl-L-homocysteine</text>
        <dbReference type="Rhea" id="RHEA:17105"/>
        <dbReference type="Rhea" id="RHEA-COMP:9623"/>
        <dbReference type="Rhea" id="RHEA-COMP:9954"/>
        <dbReference type="ChEBI" id="CHEBI:57856"/>
        <dbReference type="ChEBI" id="CHEBI:59789"/>
        <dbReference type="ChEBI" id="CHEBI:78449"/>
        <dbReference type="ChEBI" id="CHEBI:78845"/>
        <dbReference type="EC" id="2.1.1.197"/>
    </reaction>
</comment>
<dbReference type="AlphaFoldDB" id="A0A1Z4C375"/>
<gene>
    <name evidence="8 10" type="primary">bioC</name>
    <name evidence="10" type="ORF">CEK71_18740</name>
</gene>
<comment type="similarity">
    <text evidence="8">Belongs to the methyltransferase superfamily.</text>
</comment>
<dbReference type="UniPathway" id="UPA00078"/>
<evidence type="ECO:0000256" key="2">
    <source>
        <dbReference type="ARBA" id="ARBA00004746"/>
    </source>
</evidence>